<gene>
    <name evidence="3" type="ORF">PHYEVI_LOCUS5297</name>
</gene>
<evidence type="ECO:0000256" key="2">
    <source>
        <dbReference type="SAM" id="SignalP"/>
    </source>
</evidence>
<organism evidence="3 4">
    <name type="scientific">Phyllotreta striolata</name>
    <name type="common">Striped flea beetle</name>
    <name type="synonym">Crioceris striolata</name>
    <dbReference type="NCBI Taxonomy" id="444603"/>
    <lineage>
        <taxon>Eukaryota</taxon>
        <taxon>Metazoa</taxon>
        <taxon>Ecdysozoa</taxon>
        <taxon>Arthropoda</taxon>
        <taxon>Hexapoda</taxon>
        <taxon>Insecta</taxon>
        <taxon>Pterygota</taxon>
        <taxon>Neoptera</taxon>
        <taxon>Endopterygota</taxon>
        <taxon>Coleoptera</taxon>
        <taxon>Polyphaga</taxon>
        <taxon>Cucujiformia</taxon>
        <taxon>Chrysomeloidea</taxon>
        <taxon>Chrysomelidae</taxon>
        <taxon>Galerucinae</taxon>
        <taxon>Alticini</taxon>
        <taxon>Phyllotreta</taxon>
    </lineage>
</organism>
<name>A0A9N9XMY7_PHYSR</name>
<evidence type="ECO:0000313" key="3">
    <source>
        <dbReference type="EMBL" id="CAG9858910.1"/>
    </source>
</evidence>
<reference evidence="3" key="1">
    <citation type="submission" date="2022-01" db="EMBL/GenBank/DDBJ databases">
        <authorList>
            <person name="King R."/>
        </authorList>
    </citation>
    <scope>NUCLEOTIDE SEQUENCE</scope>
</reference>
<dbReference type="Proteomes" id="UP001153712">
    <property type="component" value="Chromosome 2"/>
</dbReference>
<keyword evidence="2" id="KW-0732">Signal</keyword>
<evidence type="ECO:0000313" key="4">
    <source>
        <dbReference type="Proteomes" id="UP001153712"/>
    </source>
</evidence>
<feature type="signal peptide" evidence="2">
    <location>
        <begin position="1"/>
        <end position="19"/>
    </location>
</feature>
<protein>
    <submittedName>
        <fullName evidence="3">Uncharacterized protein</fullName>
    </submittedName>
</protein>
<dbReference type="AlphaFoldDB" id="A0A9N9XMY7"/>
<evidence type="ECO:0000256" key="1">
    <source>
        <dbReference type="SAM" id="MobiDB-lite"/>
    </source>
</evidence>
<dbReference type="EMBL" id="OU900095">
    <property type="protein sequence ID" value="CAG9858910.1"/>
    <property type="molecule type" value="Genomic_DNA"/>
</dbReference>
<dbReference type="OrthoDB" id="6784839at2759"/>
<feature type="chain" id="PRO_5040406929" evidence="2">
    <location>
        <begin position="20"/>
        <end position="634"/>
    </location>
</feature>
<accession>A0A9N9XMY7</accession>
<proteinExistence type="predicted"/>
<keyword evidence="4" id="KW-1185">Reference proteome</keyword>
<feature type="region of interest" description="Disordered" evidence="1">
    <location>
        <begin position="143"/>
        <end position="165"/>
    </location>
</feature>
<sequence>MKFTLWFLVLSGYSLSASASLVPVVTNPGGIGGIFKGPDSETIVQGPDGSLITAQQEGGLIQREFEPIVAAEQEVLLPASPEPPVHSVLPVVSTPRIVPISPVITGSGEVHAVDVPLSVGKPIEIVEPDPHIIETEIVDGPAIEPKGSTDLVGPSGRISTKGSESIVSGPASTTITKNAKILIAPLKVSAVQVLNSAAIPAVNHIPIVEVNNELPQSSSPVVISSTISPPVYSTPEPPVLQQKVIPLGAITNVSPTLISTLEPPKVSLNSQPVLLNQYDISSPRPPLPYLGNIGNGGQDLAIIGTPERPIEQYSSTLSPQNVPDVDRNGLGRPVLANDQSIYQLNNNGYLEGVVPYNQRVPLVHTSNQEIPTLGSNGYDQSISTTGRPVLLTGEEYTSTSVPIGSASPDILKQGLELGDQQIYQSGYNGNLDQVNSPNPEVSLHTSNQGISTVSGNGYNQLISTTERPTLIYKDQYASTVAPPVGSTDQRVVLIGGEGSSGVATGHQPPTQEEWLINRQYAVDPAQIPQHNIVPPEISVPKLPGNIPRAPGLLSPNIQRIDKADLQRFVPEADRTIQNGYYQNEIIVGNTDSKAIPLSDSQTYELVQSQRYDDNIESSLWNRYGRESRKVPLKF</sequence>